<organism evidence="3 4">
    <name type="scientific">Stylonychia lemnae</name>
    <name type="common">Ciliate</name>
    <dbReference type="NCBI Taxonomy" id="5949"/>
    <lineage>
        <taxon>Eukaryota</taxon>
        <taxon>Sar</taxon>
        <taxon>Alveolata</taxon>
        <taxon>Ciliophora</taxon>
        <taxon>Intramacronucleata</taxon>
        <taxon>Spirotrichea</taxon>
        <taxon>Stichotrichia</taxon>
        <taxon>Sporadotrichida</taxon>
        <taxon>Oxytrichidae</taxon>
        <taxon>Stylonychinae</taxon>
        <taxon>Stylonychia</taxon>
    </lineage>
</organism>
<dbReference type="Proteomes" id="UP000039865">
    <property type="component" value="Unassembled WGS sequence"/>
</dbReference>
<dbReference type="InParanoid" id="A0A077ZUP5"/>
<feature type="coiled-coil region" evidence="1">
    <location>
        <begin position="188"/>
        <end position="313"/>
    </location>
</feature>
<feature type="region of interest" description="Disordered" evidence="2">
    <location>
        <begin position="350"/>
        <end position="374"/>
    </location>
</feature>
<proteinExistence type="predicted"/>
<gene>
    <name evidence="3" type="primary">Contig8184.g8730</name>
    <name evidence="3" type="ORF">STYLEM_1993</name>
</gene>
<evidence type="ECO:0000313" key="4">
    <source>
        <dbReference type="Proteomes" id="UP000039865"/>
    </source>
</evidence>
<protein>
    <submittedName>
        <fullName evidence="3">Uncharacterized protein</fullName>
    </submittedName>
</protein>
<evidence type="ECO:0000256" key="2">
    <source>
        <dbReference type="SAM" id="MobiDB-lite"/>
    </source>
</evidence>
<sequence length="855" mass="100753">MQSSQFSEEIQEEYIIQLNQYKIRLSSSLDMLSITLNSQTPDQLESLAEQYQSIAQLSQNVCNLFSSMQLIERLLDFNNQYKDFKNISEKYEQLRIEYEECKLQNDVIETHFQESFVSEEELDNMSQNFSNYQRMNRQSFLLDRTTIQQNNINNPRMSMHIQSRTREFFFKNGEERSSQSSSVNQTQHQELILRNQKLDEEIKSYNQQLKLNSKELEIIKKHNQRYQDIAEKYQSENKQLEDQIIRLKKEVENLNKTAKDHKLLIDNLQNSNESLNTQKFKYLNTIQKSFSEIKELKSNLAFLNDEKIRLSLEKKSLKIYIEELTKNFEDINQAILQIGSNQMCSNFEFEHQSSNESSQKENNPNLTNIDKQGYLSANNTPQIKNIRDKICQTISKYRLLEGTKSALKIPQNHQDKDLIQQNFEQCDIALRRSHSELFSDEKNDFNHQSYQNEISQLKQIKKARRESFLQVVKDKKVSIKNQLVNQQKILYKQQRNMVKNNFKSQASVKKGQFQVIDQQLPAALNRRESIHKKFDFDLKVELLSQQSNKKGTVQISNEPEQSNQILLSNLSQPLFSDNQPQQKRHSMLHKRTQNNIYDVLKIQYEDELSSMQDLSEIQRTPPLNELNQDDFNYKFEDVNISARQSIRKSIYSQDSQGLSSYQANHMQSQKDFNEAFDVNYISSKQYCYPKTVNEIAIQTQTYSSSIGTQTMKTEQKRSRKNTFQMEEDFTDQSMRMDLITSIDDILFSTSQNQNQHSYHNLGNLNNRNITILSQDTSILSNNYQTQNRGSSQQVIMADQQLNGSNQNNIPSIIQQQSRMKKRFRNHSMLNKDSNFEIERDNIPLQKVCRPDCKIF</sequence>
<accession>A0A077ZUP5</accession>
<reference evidence="3 4" key="1">
    <citation type="submission" date="2014-06" db="EMBL/GenBank/DDBJ databases">
        <authorList>
            <person name="Swart Estienne"/>
        </authorList>
    </citation>
    <scope>NUCLEOTIDE SEQUENCE [LARGE SCALE GENOMIC DNA]</scope>
    <source>
        <strain evidence="3 4">130c</strain>
    </source>
</reference>
<keyword evidence="4" id="KW-1185">Reference proteome</keyword>
<keyword evidence="1" id="KW-0175">Coiled coil</keyword>
<evidence type="ECO:0000313" key="3">
    <source>
        <dbReference type="EMBL" id="CDW73025.1"/>
    </source>
</evidence>
<feature type="compositionally biased region" description="Low complexity" evidence="2">
    <location>
        <begin position="354"/>
        <end position="365"/>
    </location>
</feature>
<name>A0A077ZUP5_STYLE</name>
<dbReference type="EMBL" id="CCKQ01001924">
    <property type="protein sequence ID" value="CDW73025.1"/>
    <property type="molecule type" value="Genomic_DNA"/>
</dbReference>
<evidence type="ECO:0000256" key="1">
    <source>
        <dbReference type="SAM" id="Coils"/>
    </source>
</evidence>
<dbReference type="AlphaFoldDB" id="A0A077ZUP5"/>